<feature type="transmembrane region" description="Helical" evidence="9">
    <location>
        <begin position="916"/>
        <end position="938"/>
    </location>
</feature>
<keyword evidence="2" id="KW-0813">Transport</keyword>
<feature type="transmembrane region" description="Helical" evidence="9">
    <location>
        <begin position="893"/>
        <end position="910"/>
    </location>
</feature>
<evidence type="ECO:0000256" key="5">
    <source>
        <dbReference type="ARBA" id="ARBA00023065"/>
    </source>
</evidence>
<feature type="compositionally biased region" description="Polar residues" evidence="8">
    <location>
        <begin position="14"/>
        <end position="26"/>
    </location>
</feature>
<dbReference type="Proteomes" id="UP000398389">
    <property type="component" value="Unassembled WGS sequence"/>
</dbReference>
<feature type="compositionally biased region" description="Low complexity" evidence="8">
    <location>
        <begin position="182"/>
        <end position="202"/>
    </location>
</feature>
<feature type="compositionally biased region" description="Polar residues" evidence="8">
    <location>
        <begin position="1236"/>
        <end position="1248"/>
    </location>
</feature>
<proteinExistence type="predicted"/>
<dbReference type="GeneID" id="43582172"/>
<dbReference type="InterPro" id="IPR001807">
    <property type="entry name" value="ClC"/>
</dbReference>
<dbReference type="PANTHER" id="PTHR45711:SF3">
    <property type="entry name" value="CLC CHANNEL"/>
    <property type="match status" value="1"/>
</dbReference>
<dbReference type="EMBL" id="CABVLU010000003">
    <property type="protein sequence ID" value="VVT53001.1"/>
    <property type="molecule type" value="Genomic_DNA"/>
</dbReference>
<feature type="transmembrane region" description="Helical" evidence="9">
    <location>
        <begin position="816"/>
        <end position="836"/>
    </location>
</feature>
<feature type="transmembrane region" description="Helical" evidence="9">
    <location>
        <begin position="743"/>
        <end position="767"/>
    </location>
</feature>
<keyword evidence="6 9" id="KW-0472">Membrane</keyword>
<evidence type="ECO:0000256" key="2">
    <source>
        <dbReference type="ARBA" id="ARBA00022448"/>
    </source>
</evidence>
<evidence type="ECO:0000256" key="1">
    <source>
        <dbReference type="ARBA" id="ARBA00004141"/>
    </source>
</evidence>
<sequence length="1436" mass="159284">MSITSSSETEDHANSVTSEADEQSNTVEKKTKVGDRFTPSQISRRSDDSFTHSKEYGLTPESDSKHTRCHFFEPPLKDKDRSAFHLTLELAKKPIDNTADRIGSSASDSVTPISLNKSFSGKRIHSKSFGNNTSNYSNSIGLVRACSSSEIRKFQAHLDQSLPTEIKANQSLRPPHGRRSLSSSASYTRQQQQQQVSRPHQQTLASIRSYLNFAKNVTKDFLSPNDLEIPGHVPNLRSPRFSVAKSQGAPFDFFDDLESIKSIYLNNDFPVSSHSSKVHSRAESTHNISRPSMHYQISDIFSADINDRSSLNVQHRSSSFIGSDFRSSFSSASNTKTPFNAAFMATCSRASNMPSNPSHTYLVHRSHHEPEACDQISGYGSIIYENITEEGAGVSSSEEIDDDVENFTPELEKDLDERRFYDDFTTIDWVRDVINISARHRYIETLPGLRGRMVRIADSCQGWILTIIVAFCFATIAYLVNKSEEFVFGLKFGVCTTNIFLTRKNCCLGIKTNIMEIEDVCSSFRSWESLMLDESNWAGYVLTRTFSSVNRQLIGFVIYTLFSIVFALIAGELTLRSKLSTLVSSKINFEDEKYVPFNAFKKDNTQSSSAGYTSIPILNEENTVERRETISKNSSDNTEFSKLLPQNSRNFSKKTSATHSRTIYACSGSGVPEVKTILSGFVIRGFLGTKTIILKSIGLVFSIASGLAVGKEGPFVHLATCVGNVSCRLFKKYAENDLKRRQILSAASSAGVGLAFGSPIGGVLFALEEVSYYFLPHQLFRIFFCALMSALFLVFYNPYGRGNIVLFEVSYSSNWMMWELVCFILLGVCGGVYGGVFCKFAANITTVNYSTSHFITSLLSHPNDSNLDTSYLESTKALCPEDPARILDILKPLCYALFVKILLTAITFGAKIPAGIYVPSMVVGALFGRIFGLVLQYLGHLWIMKVKEIEDGTPSKVGFIYLLLFVKDVSYPVSRIVPGVYAMAGAGAFMAGVTRMNLTLAVILFELTGSLHYVMPFSISVLVSNWAAALIEERSLYEILIEKNEFPYMDNRVSLSFDSKLADVVPTLKRGGIVIDIGAGHYVSTKQLVTVLSQLHSRGEFDACVAIVRGPTLFGMISAPELEFALDRICEQCLIVVGSNSGQFQGRSSESIVLPLSLQTEAMLKFESVMCRLSSQDDSTEDELYKYRNCYYDSSFGLPFGSMDKQNTEEAFEHVHYNLGAQRGMTQDASANRQDFSTLNSSNANSTGLHEHSRQQHSSFTSLYKTVHKSPAINSNAFFDSVTSGLTIENTQDSNNPSSIIRGVSLSMHASRTAAQKPLDFEFRRPGSGILSALPQEIILNQQNALANDHIDNEEEVLPLDESSEHVDSKVEVLVSDLTSYINRAPIVLDVQSPLALVQMFFVKLGVRAIGVLEDGQFVGVLHKKRFKEYCQHISA</sequence>
<feature type="region of interest" description="Disordered" evidence="8">
    <location>
        <begin position="1"/>
        <end position="70"/>
    </location>
</feature>
<dbReference type="InterPro" id="IPR046342">
    <property type="entry name" value="CBS_dom_sf"/>
</dbReference>
<keyword evidence="11" id="KW-1185">Reference proteome</keyword>
<keyword evidence="3 9" id="KW-0812">Transmembrane</keyword>
<evidence type="ECO:0000256" key="8">
    <source>
        <dbReference type="SAM" id="MobiDB-lite"/>
    </source>
</evidence>
<keyword evidence="5" id="KW-0406">Ion transport</keyword>
<evidence type="ECO:0008006" key="12">
    <source>
        <dbReference type="Google" id="ProtNLM"/>
    </source>
</evidence>
<keyword evidence="4 9" id="KW-1133">Transmembrane helix</keyword>
<evidence type="ECO:0000256" key="4">
    <source>
        <dbReference type="ARBA" id="ARBA00022989"/>
    </source>
</evidence>
<feature type="transmembrane region" description="Helical" evidence="9">
    <location>
        <begin position="779"/>
        <end position="796"/>
    </location>
</feature>
<evidence type="ECO:0000256" key="3">
    <source>
        <dbReference type="ARBA" id="ARBA00022692"/>
    </source>
</evidence>
<organism evidence="10 11">
    <name type="scientific">Magnusiomyces paraingens</name>
    <dbReference type="NCBI Taxonomy" id="2606893"/>
    <lineage>
        <taxon>Eukaryota</taxon>
        <taxon>Fungi</taxon>
        <taxon>Dikarya</taxon>
        <taxon>Ascomycota</taxon>
        <taxon>Saccharomycotina</taxon>
        <taxon>Dipodascomycetes</taxon>
        <taxon>Dipodascales</taxon>
        <taxon>Dipodascaceae</taxon>
        <taxon>Magnusiomyces</taxon>
    </lineage>
</organism>
<evidence type="ECO:0000313" key="10">
    <source>
        <dbReference type="EMBL" id="VVT53001.1"/>
    </source>
</evidence>
<dbReference type="PRINTS" id="PR00762">
    <property type="entry name" value="CLCHANNEL"/>
</dbReference>
<comment type="subcellular location">
    <subcellularLocation>
        <location evidence="1">Membrane</location>
        <topology evidence="1">Multi-pass membrane protein</topology>
    </subcellularLocation>
</comment>
<dbReference type="OrthoDB" id="44789at2759"/>
<dbReference type="Pfam" id="PF00654">
    <property type="entry name" value="Voltage_CLC"/>
    <property type="match status" value="1"/>
</dbReference>
<feature type="compositionally biased region" description="Basic and acidic residues" evidence="8">
    <location>
        <begin position="44"/>
        <end position="55"/>
    </location>
</feature>
<dbReference type="GO" id="GO:0005247">
    <property type="term" value="F:voltage-gated chloride channel activity"/>
    <property type="evidence" value="ECO:0007669"/>
    <property type="project" value="TreeGrafter"/>
</dbReference>
<dbReference type="Gene3D" id="1.10.3080.10">
    <property type="entry name" value="Clc chloride channel"/>
    <property type="match status" value="1"/>
</dbReference>
<evidence type="ECO:0000313" key="11">
    <source>
        <dbReference type="Proteomes" id="UP000398389"/>
    </source>
</evidence>
<name>A0A5E8BPZ2_9ASCO</name>
<reference evidence="10 11" key="1">
    <citation type="submission" date="2019-09" db="EMBL/GenBank/DDBJ databases">
        <authorList>
            <person name="Brejova B."/>
        </authorList>
    </citation>
    <scope>NUCLEOTIDE SEQUENCE [LARGE SCALE GENOMIC DNA]</scope>
</reference>
<protein>
    <recommendedName>
        <fullName evidence="12">Chloride channel protein</fullName>
    </recommendedName>
</protein>
<evidence type="ECO:0000256" key="7">
    <source>
        <dbReference type="ARBA" id="ARBA00023214"/>
    </source>
</evidence>
<feature type="region of interest" description="Disordered" evidence="8">
    <location>
        <begin position="165"/>
        <end position="202"/>
    </location>
</feature>
<gene>
    <name evidence="10" type="ORF">SAPINGB_P003354</name>
</gene>
<keyword evidence="7" id="KW-0868">Chloride</keyword>
<feature type="transmembrane region" description="Helical" evidence="9">
    <location>
        <begin position="553"/>
        <end position="575"/>
    </location>
</feature>
<dbReference type="GO" id="GO:0005769">
    <property type="term" value="C:early endosome"/>
    <property type="evidence" value="ECO:0007669"/>
    <property type="project" value="TreeGrafter"/>
</dbReference>
<dbReference type="GO" id="GO:0005886">
    <property type="term" value="C:plasma membrane"/>
    <property type="evidence" value="ECO:0007669"/>
    <property type="project" value="TreeGrafter"/>
</dbReference>
<dbReference type="PANTHER" id="PTHR45711">
    <property type="entry name" value="CHLORIDE CHANNEL PROTEIN"/>
    <property type="match status" value="1"/>
</dbReference>
<feature type="transmembrane region" description="Helical" evidence="9">
    <location>
        <begin position="462"/>
        <end position="480"/>
    </location>
</feature>
<evidence type="ECO:0000256" key="9">
    <source>
        <dbReference type="SAM" id="Phobius"/>
    </source>
</evidence>
<dbReference type="SUPFAM" id="SSF54631">
    <property type="entry name" value="CBS-domain pair"/>
    <property type="match status" value="1"/>
</dbReference>
<feature type="region of interest" description="Disordered" evidence="8">
    <location>
        <begin position="1236"/>
        <end position="1257"/>
    </location>
</feature>
<feature type="transmembrane region" description="Helical" evidence="9">
    <location>
        <begin position="980"/>
        <end position="1005"/>
    </location>
</feature>
<accession>A0A5E8BPZ2</accession>
<dbReference type="GO" id="GO:0005794">
    <property type="term" value="C:Golgi apparatus"/>
    <property type="evidence" value="ECO:0007669"/>
    <property type="project" value="TreeGrafter"/>
</dbReference>
<dbReference type="SUPFAM" id="SSF81340">
    <property type="entry name" value="Clc chloride channel"/>
    <property type="match status" value="1"/>
</dbReference>
<evidence type="ECO:0000256" key="6">
    <source>
        <dbReference type="ARBA" id="ARBA00023136"/>
    </source>
</evidence>
<dbReference type="RefSeq" id="XP_031853963.1">
    <property type="nucleotide sequence ID" value="XM_031998072.1"/>
</dbReference>
<dbReference type="InterPro" id="IPR014743">
    <property type="entry name" value="Cl-channel_core"/>
</dbReference>